<protein>
    <submittedName>
        <fullName evidence="2">Uncharacterized protein</fullName>
    </submittedName>
</protein>
<comment type="caution">
    <text evidence="2">The sequence shown here is derived from an EMBL/GenBank/DDBJ whole genome shotgun (WGS) entry which is preliminary data.</text>
</comment>
<feature type="region of interest" description="Disordered" evidence="1">
    <location>
        <begin position="1"/>
        <end position="36"/>
    </location>
</feature>
<dbReference type="Proteomes" id="UP000051697">
    <property type="component" value="Unassembled WGS sequence"/>
</dbReference>
<keyword evidence="3" id="KW-1185">Reference proteome</keyword>
<evidence type="ECO:0000313" key="3">
    <source>
        <dbReference type="Proteomes" id="UP000051697"/>
    </source>
</evidence>
<dbReference type="PATRIC" id="fig|1423778.4.peg.1153"/>
<dbReference type="AlphaFoldDB" id="A0A0R1RF34"/>
<accession>A0A0R1RF34</accession>
<evidence type="ECO:0000313" key="2">
    <source>
        <dbReference type="EMBL" id="KRL55519.1"/>
    </source>
</evidence>
<organism evidence="2 3">
    <name type="scientific">Paucilactobacillus oligofermentans DSM 15707 = LMG 22743</name>
    <dbReference type="NCBI Taxonomy" id="1423778"/>
    <lineage>
        <taxon>Bacteria</taxon>
        <taxon>Bacillati</taxon>
        <taxon>Bacillota</taxon>
        <taxon>Bacilli</taxon>
        <taxon>Lactobacillales</taxon>
        <taxon>Lactobacillaceae</taxon>
        <taxon>Paucilactobacillus</taxon>
    </lineage>
</organism>
<proteinExistence type="predicted"/>
<feature type="compositionally biased region" description="Basic and acidic residues" evidence="1">
    <location>
        <begin position="17"/>
        <end position="36"/>
    </location>
</feature>
<sequence length="112" mass="12601">MMAEDKKAAEPVAKVEPAVETKTATETKVKPRDKSSRLSLYEENEVNAQFDLGQQVTFTSEAVKEPAAAVITRKYTNSCLVDFAENEDLSRAIKDEYHSKMVVSYKRITIIK</sequence>
<dbReference type="EMBL" id="AZFE01000031">
    <property type="protein sequence ID" value="KRL55519.1"/>
    <property type="molecule type" value="Genomic_DNA"/>
</dbReference>
<evidence type="ECO:0000256" key="1">
    <source>
        <dbReference type="SAM" id="MobiDB-lite"/>
    </source>
</evidence>
<name>A0A0R1RF34_9LACO</name>
<gene>
    <name evidence="2" type="ORF">FC70_GL001119</name>
</gene>
<reference evidence="2 3" key="1">
    <citation type="journal article" date="2015" name="Genome Announc.">
        <title>Expanding the biotechnology potential of lactobacilli through comparative genomics of 213 strains and associated genera.</title>
        <authorList>
            <person name="Sun Z."/>
            <person name="Harris H.M."/>
            <person name="McCann A."/>
            <person name="Guo C."/>
            <person name="Argimon S."/>
            <person name="Zhang W."/>
            <person name="Yang X."/>
            <person name="Jeffery I.B."/>
            <person name="Cooney J.C."/>
            <person name="Kagawa T.F."/>
            <person name="Liu W."/>
            <person name="Song Y."/>
            <person name="Salvetti E."/>
            <person name="Wrobel A."/>
            <person name="Rasinkangas P."/>
            <person name="Parkhill J."/>
            <person name="Rea M.C."/>
            <person name="O'Sullivan O."/>
            <person name="Ritari J."/>
            <person name="Douillard F.P."/>
            <person name="Paul Ross R."/>
            <person name="Yang R."/>
            <person name="Briner A.E."/>
            <person name="Felis G.E."/>
            <person name="de Vos W.M."/>
            <person name="Barrangou R."/>
            <person name="Klaenhammer T.R."/>
            <person name="Caufield P.W."/>
            <person name="Cui Y."/>
            <person name="Zhang H."/>
            <person name="O'Toole P.W."/>
        </authorList>
    </citation>
    <scope>NUCLEOTIDE SEQUENCE [LARGE SCALE GENOMIC DNA]</scope>
    <source>
        <strain evidence="2 3">DSM 15707</strain>
    </source>
</reference>